<dbReference type="AlphaFoldDB" id="A0A4C1WAV1"/>
<accession>A0A4C1WAV1</accession>
<name>A0A4C1WAV1_EUMVA</name>
<organism evidence="1 2">
    <name type="scientific">Eumeta variegata</name>
    <name type="common">Bagworm moth</name>
    <name type="synonym">Eumeta japonica</name>
    <dbReference type="NCBI Taxonomy" id="151549"/>
    <lineage>
        <taxon>Eukaryota</taxon>
        <taxon>Metazoa</taxon>
        <taxon>Ecdysozoa</taxon>
        <taxon>Arthropoda</taxon>
        <taxon>Hexapoda</taxon>
        <taxon>Insecta</taxon>
        <taxon>Pterygota</taxon>
        <taxon>Neoptera</taxon>
        <taxon>Endopterygota</taxon>
        <taxon>Lepidoptera</taxon>
        <taxon>Glossata</taxon>
        <taxon>Ditrysia</taxon>
        <taxon>Tineoidea</taxon>
        <taxon>Psychidae</taxon>
        <taxon>Oiketicinae</taxon>
        <taxon>Eumeta</taxon>
    </lineage>
</organism>
<comment type="caution">
    <text evidence="1">The sequence shown here is derived from an EMBL/GenBank/DDBJ whole genome shotgun (WGS) entry which is preliminary data.</text>
</comment>
<sequence length="118" mass="13248">MAASPIKMYATHMCNGCTTQNAGSGASDTVLANRHLVKLGLIKSERKKTLSIIDHAATLQEIRRPKSVRIVKRGNPGAGLRGDSRNRRYSWSFVRRIILNKFTSKSCFGFYFRARFGQ</sequence>
<gene>
    <name evidence="1" type="ORF">EVAR_27569_1</name>
</gene>
<proteinExistence type="predicted"/>
<keyword evidence="2" id="KW-1185">Reference proteome</keyword>
<evidence type="ECO:0000313" key="1">
    <source>
        <dbReference type="EMBL" id="GBP48183.1"/>
    </source>
</evidence>
<evidence type="ECO:0000313" key="2">
    <source>
        <dbReference type="Proteomes" id="UP000299102"/>
    </source>
</evidence>
<protein>
    <submittedName>
        <fullName evidence="1">Uncharacterized protein</fullName>
    </submittedName>
</protein>
<dbReference type="Proteomes" id="UP000299102">
    <property type="component" value="Unassembled WGS sequence"/>
</dbReference>
<reference evidence="1 2" key="1">
    <citation type="journal article" date="2019" name="Commun. Biol.">
        <title>The bagworm genome reveals a unique fibroin gene that provides high tensile strength.</title>
        <authorList>
            <person name="Kono N."/>
            <person name="Nakamura H."/>
            <person name="Ohtoshi R."/>
            <person name="Tomita M."/>
            <person name="Numata K."/>
            <person name="Arakawa K."/>
        </authorList>
    </citation>
    <scope>NUCLEOTIDE SEQUENCE [LARGE SCALE GENOMIC DNA]</scope>
</reference>
<dbReference type="EMBL" id="BGZK01000518">
    <property type="protein sequence ID" value="GBP48183.1"/>
    <property type="molecule type" value="Genomic_DNA"/>
</dbReference>